<dbReference type="Proteomes" id="UP000234323">
    <property type="component" value="Unassembled WGS sequence"/>
</dbReference>
<evidence type="ECO:0000313" key="1">
    <source>
        <dbReference type="EMBL" id="PKC02214.1"/>
    </source>
</evidence>
<organism evidence="2 5">
    <name type="scientific">Rhizophagus irregularis</name>
    <dbReference type="NCBI Taxonomy" id="588596"/>
    <lineage>
        <taxon>Eukaryota</taxon>
        <taxon>Fungi</taxon>
        <taxon>Fungi incertae sedis</taxon>
        <taxon>Mucoromycota</taxon>
        <taxon>Glomeromycotina</taxon>
        <taxon>Glomeromycetes</taxon>
        <taxon>Glomerales</taxon>
        <taxon>Glomeraceae</taxon>
        <taxon>Rhizophagus</taxon>
    </lineage>
</organism>
<dbReference type="AlphaFoldDB" id="A0A2I1EX94"/>
<dbReference type="VEuPathDB" id="FungiDB:RhiirA1_423319"/>
<proteinExistence type="predicted"/>
<dbReference type="Proteomes" id="UP000232722">
    <property type="component" value="Unassembled WGS sequence"/>
</dbReference>
<evidence type="ECO:0000313" key="3">
    <source>
        <dbReference type="EMBL" id="PKK65511.1"/>
    </source>
</evidence>
<reference evidence="6 7" key="1">
    <citation type="submission" date="2016-04" db="EMBL/GenBank/DDBJ databases">
        <title>Genome analyses suggest a sexual origin of heterokaryosis in a supposedly ancient asexual fungus.</title>
        <authorList>
            <person name="Ropars J."/>
            <person name="Sedzielewska K."/>
            <person name="Noel J."/>
            <person name="Charron P."/>
            <person name="Farinelli L."/>
            <person name="Marton T."/>
            <person name="Kruger M."/>
            <person name="Pelin A."/>
            <person name="Brachmann A."/>
            <person name="Corradi N."/>
        </authorList>
    </citation>
    <scope>NUCLEOTIDE SEQUENCE [LARGE SCALE GENOMIC DNA]</scope>
    <source>
        <strain evidence="4 8">A4</strain>
        <strain evidence="1 6">A5</strain>
        <strain evidence="3 7">C2</strain>
    </source>
</reference>
<evidence type="ECO:0000313" key="7">
    <source>
        <dbReference type="Proteomes" id="UP000233469"/>
    </source>
</evidence>
<dbReference type="VEuPathDB" id="FungiDB:FUN_003144"/>
<name>A0A2I1EX94_9GLOM</name>
<evidence type="ECO:0000313" key="8">
    <source>
        <dbReference type="Proteomes" id="UP000234323"/>
    </source>
</evidence>
<dbReference type="Proteomes" id="UP000232688">
    <property type="component" value="Unassembled WGS sequence"/>
</dbReference>
<reference evidence="1 6" key="2">
    <citation type="submission" date="2017-09" db="EMBL/GenBank/DDBJ databases">
        <title>Extensive intraspecific genome diversity in a model arbuscular mycorrhizal fungus.</title>
        <authorList>
            <person name="Chen E.C."/>
            <person name="Morin E."/>
            <person name="Beaudet D."/>
            <person name="Noel J."/>
            <person name="Ndikumana S."/>
            <person name="Charron P."/>
            <person name="St-Onge C."/>
            <person name="Giorgi J."/>
            <person name="Grigoriev I.V."/>
            <person name="Roux C."/>
            <person name="Martin F.M."/>
            <person name="Corradi N."/>
        </authorList>
    </citation>
    <scope>NUCLEOTIDE SEQUENCE [LARGE SCALE GENOMIC DNA]</scope>
    <source>
        <strain evidence="1 6">A5</strain>
    </source>
</reference>
<gene>
    <name evidence="2" type="ORF">RhiirA1_423319</name>
    <name evidence="4" type="ORF">RhiirA4_395566</name>
    <name evidence="1" type="ORF">RhiirA5_364318</name>
    <name evidence="3" type="ORF">RhiirC2_754924</name>
</gene>
<evidence type="ECO:0000313" key="2">
    <source>
        <dbReference type="EMBL" id="PKC62943.1"/>
    </source>
</evidence>
<dbReference type="EMBL" id="LLXJ01001433">
    <property type="protein sequence ID" value="PKC02214.1"/>
    <property type="molecule type" value="Genomic_DNA"/>
</dbReference>
<protein>
    <submittedName>
        <fullName evidence="2">Uncharacterized protein</fullName>
    </submittedName>
</protein>
<keyword evidence="8" id="KW-1185">Reference proteome</keyword>
<dbReference type="EMBL" id="LLXH01000792">
    <property type="protein sequence ID" value="PKC62943.1"/>
    <property type="molecule type" value="Genomic_DNA"/>
</dbReference>
<evidence type="ECO:0000313" key="6">
    <source>
        <dbReference type="Proteomes" id="UP000232722"/>
    </source>
</evidence>
<reference evidence="2 5" key="4">
    <citation type="submission" date="2017-10" db="EMBL/GenBank/DDBJ databases">
        <title>Genome analyses suggest a sexual origin of heterokaryosis in a supposedly ancient asexual fungus.</title>
        <authorList>
            <person name="Corradi N."/>
            <person name="Sedzielewska K."/>
            <person name="Noel J."/>
            <person name="Charron P."/>
            <person name="Farinelli L."/>
            <person name="Marton T."/>
            <person name="Kruger M."/>
            <person name="Pelin A."/>
            <person name="Brachmann A."/>
            <person name="Corradi N."/>
        </authorList>
    </citation>
    <scope>NUCLEOTIDE SEQUENCE [LARGE SCALE GENOMIC DNA]</scope>
    <source>
        <strain evidence="2 5">A1</strain>
    </source>
</reference>
<dbReference type="EMBL" id="LLXI01000134">
    <property type="protein sequence ID" value="PKY41125.1"/>
    <property type="molecule type" value="Genomic_DNA"/>
</dbReference>
<reference evidence="5 7" key="3">
    <citation type="submission" date="2017-10" db="EMBL/GenBank/DDBJ databases">
        <title>Extensive intraspecific genome diversity in a model arbuscular mycorrhizal fungus.</title>
        <authorList>
            <person name="Chen E.C.H."/>
            <person name="Morin E."/>
            <person name="Baudet D."/>
            <person name="Noel J."/>
            <person name="Ndikumana S."/>
            <person name="Charron P."/>
            <person name="St-Onge C."/>
            <person name="Giorgi J."/>
            <person name="Grigoriev I.V."/>
            <person name="Roux C."/>
            <person name="Martin F.M."/>
            <person name="Corradi N."/>
        </authorList>
    </citation>
    <scope>NUCLEOTIDE SEQUENCE [LARGE SCALE GENOMIC DNA]</scope>
    <source>
        <strain evidence="2 5">A1</strain>
        <strain evidence="3 7">C2</strain>
    </source>
</reference>
<accession>A0A2I1EX94</accession>
<evidence type="ECO:0000313" key="4">
    <source>
        <dbReference type="EMBL" id="PKY41125.1"/>
    </source>
</evidence>
<comment type="caution">
    <text evidence="2">The sequence shown here is derived from an EMBL/GenBank/DDBJ whole genome shotgun (WGS) entry which is preliminary data.</text>
</comment>
<dbReference type="Proteomes" id="UP000233469">
    <property type="component" value="Unassembled WGS sequence"/>
</dbReference>
<evidence type="ECO:0000313" key="5">
    <source>
        <dbReference type="Proteomes" id="UP000232688"/>
    </source>
</evidence>
<sequence length="60" mass="7645">MIDYYEIDEDIINDLKHKYSYELNYYDQNLKIIEKYEKLGIIKSRIECIKDEELHYYFYY</sequence>
<dbReference type="EMBL" id="LLXL01001250">
    <property type="protein sequence ID" value="PKK65511.1"/>
    <property type="molecule type" value="Genomic_DNA"/>
</dbReference>